<evidence type="ECO:0000256" key="11">
    <source>
        <dbReference type="SAM" id="MobiDB-lite"/>
    </source>
</evidence>
<keyword evidence="14" id="KW-1185">Reference proteome</keyword>
<dbReference type="PANTHER" id="PTHR23234">
    <property type="entry name" value="ZNF44 PROTEIN"/>
    <property type="match status" value="1"/>
</dbReference>
<proteinExistence type="inferred from homology"/>
<accession>A0A7R9BID7</accession>
<dbReference type="GO" id="GO:0008270">
    <property type="term" value="F:zinc ion binding"/>
    <property type="evidence" value="ECO:0007669"/>
    <property type="project" value="UniProtKB-KW"/>
</dbReference>
<evidence type="ECO:0000256" key="6">
    <source>
        <dbReference type="ARBA" id="ARBA00022833"/>
    </source>
</evidence>
<evidence type="ECO:0000256" key="5">
    <source>
        <dbReference type="ARBA" id="ARBA00022771"/>
    </source>
</evidence>
<evidence type="ECO:0000256" key="4">
    <source>
        <dbReference type="ARBA" id="ARBA00022737"/>
    </source>
</evidence>
<dbReference type="Proteomes" id="UP000678499">
    <property type="component" value="Unassembled WGS sequence"/>
</dbReference>
<dbReference type="Gene3D" id="3.30.160.60">
    <property type="entry name" value="Classic Zinc Finger"/>
    <property type="match status" value="5"/>
</dbReference>
<keyword evidence="7" id="KW-0805">Transcription regulation</keyword>
<evidence type="ECO:0000256" key="10">
    <source>
        <dbReference type="PROSITE-ProRule" id="PRU00042"/>
    </source>
</evidence>
<dbReference type="FunFam" id="3.30.160.60:FF:000340">
    <property type="entry name" value="zinc finger protein 473 isoform X1"/>
    <property type="match status" value="1"/>
</dbReference>
<evidence type="ECO:0000313" key="13">
    <source>
        <dbReference type="EMBL" id="CAD7274507.1"/>
    </source>
</evidence>
<dbReference type="OrthoDB" id="6408474at2759"/>
<name>A0A7R9BID7_9CRUS</name>
<feature type="domain" description="C2H2-type" evidence="12">
    <location>
        <begin position="206"/>
        <end position="229"/>
    </location>
</feature>
<evidence type="ECO:0000256" key="1">
    <source>
        <dbReference type="ARBA" id="ARBA00004123"/>
    </source>
</evidence>
<reference evidence="13" key="1">
    <citation type="submission" date="2020-11" db="EMBL/GenBank/DDBJ databases">
        <authorList>
            <person name="Tran Van P."/>
        </authorList>
    </citation>
    <scope>NUCLEOTIDE SEQUENCE</scope>
</reference>
<evidence type="ECO:0000256" key="9">
    <source>
        <dbReference type="ARBA" id="ARBA00023242"/>
    </source>
</evidence>
<dbReference type="FunFam" id="3.30.160.60:FF:001289">
    <property type="entry name" value="Zinc finger protein 574"/>
    <property type="match status" value="1"/>
</dbReference>
<keyword evidence="3" id="KW-0479">Metal-binding</keyword>
<dbReference type="SUPFAM" id="SSF57667">
    <property type="entry name" value="beta-beta-alpha zinc fingers"/>
    <property type="match status" value="4"/>
</dbReference>
<feature type="domain" description="C2H2-type" evidence="12">
    <location>
        <begin position="122"/>
        <end position="149"/>
    </location>
</feature>
<dbReference type="GO" id="GO:0006357">
    <property type="term" value="P:regulation of transcription by RNA polymerase II"/>
    <property type="evidence" value="ECO:0007669"/>
    <property type="project" value="UniProtKB-ARBA"/>
</dbReference>
<dbReference type="Pfam" id="PF00096">
    <property type="entry name" value="zf-C2H2"/>
    <property type="match status" value="4"/>
</dbReference>
<protein>
    <recommendedName>
        <fullName evidence="12">C2H2-type domain-containing protein</fullName>
    </recommendedName>
</protein>
<evidence type="ECO:0000256" key="8">
    <source>
        <dbReference type="ARBA" id="ARBA00023163"/>
    </source>
</evidence>
<feature type="domain" description="C2H2-type" evidence="12">
    <location>
        <begin position="261"/>
        <end position="288"/>
    </location>
</feature>
<feature type="compositionally biased region" description="Basic and acidic residues" evidence="11">
    <location>
        <begin position="14"/>
        <end position="26"/>
    </location>
</feature>
<dbReference type="AlphaFoldDB" id="A0A7R9BID7"/>
<feature type="region of interest" description="Disordered" evidence="11">
    <location>
        <begin position="1"/>
        <end position="40"/>
    </location>
</feature>
<dbReference type="GO" id="GO:0005634">
    <property type="term" value="C:nucleus"/>
    <property type="evidence" value="ECO:0007669"/>
    <property type="project" value="UniProtKB-SubCell"/>
</dbReference>
<evidence type="ECO:0000256" key="2">
    <source>
        <dbReference type="ARBA" id="ARBA00006991"/>
    </source>
</evidence>
<feature type="domain" description="C2H2-type" evidence="12">
    <location>
        <begin position="150"/>
        <end position="177"/>
    </location>
</feature>
<dbReference type="PANTHER" id="PTHR23234:SF10">
    <property type="entry name" value="RIKEN CDNA 6720489N17 GENE-RELATED"/>
    <property type="match status" value="1"/>
</dbReference>
<comment type="subcellular location">
    <subcellularLocation>
        <location evidence="1">Nucleus</location>
    </subcellularLocation>
</comment>
<keyword evidence="4" id="KW-0677">Repeat</keyword>
<dbReference type="InterPro" id="IPR050758">
    <property type="entry name" value="Znf_C2H2-type"/>
</dbReference>
<evidence type="ECO:0000256" key="7">
    <source>
        <dbReference type="ARBA" id="ARBA00023015"/>
    </source>
</evidence>
<feature type="domain" description="C2H2-type" evidence="12">
    <location>
        <begin position="178"/>
        <end position="205"/>
    </location>
</feature>
<organism evidence="13">
    <name type="scientific">Notodromas monacha</name>
    <dbReference type="NCBI Taxonomy" id="399045"/>
    <lineage>
        <taxon>Eukaryota</taxon>
        <taxon>Metazoa</taxon>
        <taxon>Ecdysozoa</taxon>
        <taxon>Arthropoda</taxon>
        <taxon>Crustacea</taxon>
        <taxon>Oligostraca</taxon>
        <taxon>Ostracoda</taxon>
        <taxon>Podocopa</taxon>
        <taxon>Podocopida</taxon>
        <taxon>Cypridocopina</taxon>
        <taxon>Cypridoidea</taxon>
        <taxon>Cyprididae</taxon>
        <taxon>Notodromas</taxon>
    </lineage>
</organism>
<dbReference type="PROSITE" id="PS00028">
    <property type="entry name" value="ZINC_FINGER_C2H2_1"/>
    <property type="match status" value="5"/>
</dbReference>
<keyword evidence="9" id="KW-0539">Nucleus</keyword>
<dbReference type="SMART" id="SM00355">
    <property type="entry name" value="ZnF_C2H2"/>
    <property type="match status" value="7"/>
</dbReference>
<dbReference type="EMBL" id="OA882298">
    <property type="protein sequence ID" value="CAD7274507.1"/>
    <property type="molecule type" value="Genomic_DNA"/>
</dbReference>
<dbReference type="InterPro" id="IPR013087">
    <property type="entry name" value="Znf_C2H2_type"/>
</dbReference>
<keyword evidence="5 10" id="KW-0863">Zinc-finger</keyword>
<comment type="similarity">
    <text evidence="2">Belongs to the krueppel C2H2-type zinc-finger protein family.</text>
</comment>
<keyword evidence="8" id="KW-0804">Transcription</keyword>
<keyword evidence="6" id="KW-0862">Zinc</keyword>
<gene>
    <name evidence="13" type="ORF">NMOB1V02_LOCUS2338</name>
</gene>
<sequence length="353" mass="38707">MSDKPGGSGSAPRDNGKSKDESRDGSSAETGSDFPVQVKLEVTEEASEPLQERGTPFFNFSDVSMVSGFMQSYPGLSDYVLTNAQYHATPHHGPGRKKKPPNIPLPVLPGSYRTGAKHRKEFPCERCNEVFEKREELRVHVMMHAGEKPFECRVCKKSFAKKANLIEHEISHSGVRPYICNLCAKSFSSCTDLMNHRLLHSGLKPHVCNMCGQGFTEMGHLRSHKELMHGTPHYKCSCGMGFTHIAELIKHKKEHPQGGEFSCQYCGKTFSEQAALIVHKRVHMEDKGFVCNSCGEKFEKAGPLIQHRKKVCRDKVANAAIAQLQNAASALGPPPAALVGGSGGPGPSHGQIF</sequence>
<evidence type="ECO:0000313" key="14">
    <source>
        <dbReference type="Proteomes" id="UP000678499"/>
    </source>
</evidence>
<dbReference type="PROSITE" id="PS50157">
    <property type="entry name" value="ZINC_FINGER_C2H2_2"/>
    <property type="match status" value="6"/>
</dbReference>
<feature type="domain" description="C2H2-type" evidence="12">
    <location>
        <begin position="289"/>
        <end position="316"/>
    </location>
</feature>
<evidence type="ECO:0000259" key="12">
    <source>
        <dbReference type="PROSITE" id="PS50157"/>
    </source>
</evidence>
<evidence type="ECO:0000256" key="3">
    <source>
        <dbReference type="ARBA" id="ARBA00022723"/>
    </source>
</evidence>
<dbReference type="FunFam" id="3.30.160.60:FF:000110">
    <property type="entry name" value="Zinc finger protein-like"/>
    <property type="match status" value="1"/>
</dbReference>
<dbReference type="EMBL" id="CAJPEX010000261">
    <property type="protein sequence ID" value="CAG0914659.1"/>
    <property type="molecule type" value="Genomic_DNA"/>
</dbReference>
<dbReference type="InterPro" id="IPR036236">
    <property type="entry name" value="Znf_C2H2_sf"/>
</dbReference>